<evidence type="ECO:0000313" key="1">
    <source>
        <dbReference type="EMBL" id="PMQ18910.1"/>
    </source>
</evidence>
<protein>
    <submittedName>
        <fullName evidence="1">Uncharacterized protein</fullName>
    </submittedName>
</protein>
<organism evidence="1 2">
    <name type="scientific">Glutamicibacter arilaitensis</name>
    <dbReference type="NCBI Taxonomy" id="256701"/>
    <lineage>
        <taxon>Bacteria</taxon>
        <taxon>Bacillati</taxon>
        <taxon>Actinomycetota</taxon>
        <taxon>Actinomycetes</taxon>
        <taxon>Micrococcales</taxon>
        <taxon>Micrococcaceae</taxon>
        <taxon>Glutamicibacter</taxon>
    </lineage>
</organism>
<dbReference type="AlphaFoldDB" id="A0A2N7RYF4"/>
<name>A0A2N7RYF4_9MICC</name>
<comment type="caution">
    <text evidence="1">The sequence shown here is derived from an EMBL/GenBank/DDBJ whole genome shotgun (WGS) entry which is preliminary data.</text>
</comment>
<proteinExistence type="predicted"/>
<gene>
    <name evidence="1" type="ORF">CIK84_16160</name>
</gene>
<dbReference type="Proteomes" id="UP000235739">
    <property type="component" value="Unassembled WGS sequence"/>
</dbReference>
<evidence type="ECO:0000313" key="2">
    <source>
        <dbReference type="Proteomes" id="UP000235739"/>
    </source>
</evidence>
<sequence>MSLQCEIYFIIAEYSSAIFEHLRIIWRTLNGQSEAKLLFRILCTNYKRFTFFSCLDEYRAFVGPELQDFRVQRRFNSIAFSFSHCH</sequence>
<reference evidence="1 2" key="1">
    <citation type="journal article" date="2017" name="Elife">
        <title>Extensive horizontal gene transfer in cheese-associated bacteria.</title>
        <authorList>
            <person name="Bonham K.S."/>
            <person name="Wolfe B.E."/>
            <person name="Dutton R.J."/>
        </authorList>
    </citation>
    <scope>NUCLEOTIDE SEQUENCE [LARGE SCALE GENOMIC DNA]</scope>
    <source>
        <strain evidence="1 2">JB182</strain>
    </source>
</reference>
<accession>A0A2N7RYF4</accession>
<dbReference type="EMBL" id="PNQX01000003">
    <property type="protein sequence ID" value="PMQ18910.1"/>
    <property type="molecule type" value="Genomic_DNA"/>
</dbReference>